<sequence length="79" mass="9040">MSNRADAADADEARQKGFVPKGSLLRMIPWVQLEEGCNCHLIRWGAISDHYESDDRLCPSRSYFFITGGFAERVFYCFS</sequence>
<dbReference type="STRING" id="626523.GCWU000342_00057"/>
<comment type="caution">
    <text evidence="1">The sequence shown here is derived from an EMBL/GenBank/DDBJ whole genome shotgun (WGS) entry which is preliminary data.</text>
</comment>
<protein>
    <submittedName>
        <fullName evidence="1">Uncharacterized protein</fullName>
    </submittedName>
</protein>
<name>C4G895_9FIRM</name>
<dbReference type="Proteomes" id="UP000003494">
    <property type="component" value="Unassembled WGS sequence"/>
</dbReference>
<dbReference type="EMBL" id="ACIP02000001">
    <property type="protein sequence ID" value="EEP28716.1"/>
    <property type="molecule type" value="Genomic_DNA"/>
</dbReference>
<proteinExistence type="predicted"/>
<keyword evidence="2" id="KW-1185">Reference proteome</keyword>
<reference evidence="1" key="1">
    <citation type="submission" date="2009-04" db="EMBL/GenBank/DDBJ databases">
        <authorList>
            <person name="Weinstock G."/>
            <person name="Sodergren E."/>
            <person name="Clifton S."/>
            <person name="Fulton L."/>
            <person name="Fulton B."/>
            <person name="Courtney L."/>
            <person name="Fronick C."/>
            <person name="Harrison M."/>
            <person name="Strong C."/>
            <person name="Farmer C."/>
            <person name="Delahaunty K."/>
            <person name="Markovic C."/>
            <person name="Hall O."/>
            <person name="Minx P."/>
            <person name="Tomlinson C."/>
            <person name="Mitreva M."/>
            <person name="Nelson J."/>
            <person name="Hou S."/>
            <person name="Wollam A."/>
            <person name="Pepin K.H."/>
            <person name="Johnson M."/>
            <person name="Bhonagiri V."/>
            <person name="Nash W.E."/>
            <person name="Warren W."/>
            <person name="Chinwalla A."/>
            <person name="Mardis E.R."/>
            <person name="Wilson R.K."/>
        </authorList>
    </citation>
    <scope>NUCLEOTIDE SEQUENCE [LARGE SCALE GENOMIC DNA]</scope>
    <source>
        <strain evidence="1">DSM 14600</strain>
    </source>
</reference>
<gene>
    <name evidence="1" type="ORF">GCWU000342_00057</name>
</gene>
<evidence type="ECO:0000313" key="1">
    <source>
        <dbReference type="EMBL" id="EEP28716.1"/>
    </source>
</evidence>
<evidence type="ECO:0000313" key="2">
    <source>
        <dbReference type="Proteomes" id="UP000003494"/>
    </source>
</evidence>
<dbReference type="AlphaFoldDB" id="C4G895"/>
<accession>C4G895</accession>
<organism evidence="1 2">
    <name type="scientific">Shuttleworthella satelles DSM 14600</name>
    <dbReference type="NCBI Taxonomy" id="626523"/>
    <lineage>
        <taxon>Bacteria</taxon>
        <taxon>Bacillati</taxon>
        <taxon>Bacillota</taxon>
        <taxon>Clostridia</taxon>
        <taxon>Lachnospirales</taxon>
        <taxon>Lachnospiraceae</taxon>
        <taxon>Shuttleworthella</taxon>
    </lineage>
</organism>
<dbReference type="HOGENOM" id="CLU_2604138_0_0_9"/>